<evidence type="ECO:0000313" key="3">
    <source>
        <dbReference type="Proteomes" id="UP001526426"/>
    </source>
</evidence>
<dbReference type="PANTHER" id="PTHR37946">
    <property type="entry name" value="SLL1969 PROTEIN"/>
    <property type="match status" value="1"/>
</dbReference>
<reference evidence="2 3" key="1">
    <citation type="submission" date="2021-08" db="EMBL/GenBank/DDBJ databases">
        <title>Draft genome sequence of Spirulina subsalsa with high tolerance to salinity and hype-accumulation of phycocyanin.</title>
        <authorList>
            <person name="Pei H."/>
            <person name="Jiang L."/>
        </authorList>
    </citation>
    <scope>NUCLEOTIDE SEQUENCE [LARGE SCALE GENOMIC DNA]</scope>
    <source>
        <strain evidence="2 3">FACHB-351</strain>
    </source>
</reference>
<dbReference type="InterPro" id="IPR000073">
    <property type="entry name" value="AB_hydrolase_1"/>
</dbReference>
<comment type="caution">
    <text evidence="2">The sequence shown here is derived from an EMBL/GenBank/DDBJ whole genome shotgun (WGS) entry which is preliminary data.</text>
</comment>
<dbReference type="SUPFAM" id="SSF53474">
    <property type="entry name" value="alpha/beta-Hydrolases"/>
    <property type="match status" value="1"/>
</dbReference>
<keyword evidence="2" id="KW-0378">Hydrolase</keyword>
<dbReference type="Pfam" id="PF12697">
    <property type="entry name" value="Abhydrolase_6"/>
    <property type="match status" value="1"/>
</dbReference>
<accession>A0ABT3L317</accession>
<gene>
    <name evidence="2" type="ORF">K4A83_06380</name>
</gene>
<dbReference type="RefSeq" id="WP_265263619.1">
    <property type="nucleotide sequence ID" value="NZ_JAIHOM010000023.1"/>
</dbReference>
<sequence>MSFIDEIVILLHGFNKGPDDMMPLASRFKELGYESIVPRLPTLFGSLEDCVSSLEIQLFDVISDCRSFFIVAHSMGGLIAESYLLKNPSEKLSGKVYICSPFGGTRLAKIGFRLPI</sequence>
<dbReference type="EMBL" id="JAIHOM010000023">
    <property type="protein sequence ID" value="MCW6035898.1"/>
    <property type="molecule type" value="Genomic_DNA"/>
</dbReference>
<protein>
    <submittedName>
        <fullName evidence="2">Alpha/beta hydrolase</fullName>
    </submittedName>
</protein>
<proteinExistence type="predicted"/>
<dbReference type="GO" id="GO:0016787">
    <property type="term" value="F:hydrolase activity"/>
    <property type="evidence" value="ECO:0007669"/>
    <property type="project" value="UniProtKB-KW"/>
</dbReference>
<dbReference type="Proteomes" id="UP001526426">
    <property type="component" value="Unassembled WGS sequence"/>
</dbReference>
<evidence type="ECO:0000259" key="1">
    <source>
        <dbReference type="Pfam" id="PF12697"/>
    </source>
</evidence>
<dbReference type="PANTHER" id="PTHR37946:SF1">
    <property type="entry name" value="SLL1969 PROTEIN"/>
    <property type="match status" value="1"/>
</dbReference>
<dbReference type="Gene3D" id="3.40.50.1820">
    <property type="entry name" value="alpha/beta hydrolase"/>
    <property type="match status" value="1"/>
</dbReference>
<keyword evidence="3" id="KW-1185">Reference proteome</keyword>
<evidence type="ECO:0000313" key="2">
    <source>
        <dbReference type="EMBL" id="MCW6035898.1"/>
    </source>
</evidence>
<organism evidence="2 3">
    <name type="scientific">Spirulina subsalsa FACHB-351</name>
    <dbReference type="NCBI Taxonomy" id="234711"/>
    <lineage>
        <taxon>Bacteria</taxon>
        <taxon>Bacillati</taxon>
        <taxon>Cyanobacteriota</taxon>
        <taxon>Cyanophyceae</taxon>
        <taxon>Spirulinales</taxon>
        <taxon>Spirulinaceae</taxon>
        <taxon>Spirulina</taxon>
    </lineage>
</organism>
<feature type="domain" description="AB hydrolase-1" evidence="1">
    <location>
        <begin position="8"/>
        <end position="109"/>
    </location>
</feature>
<name>A0ABT3L317_9CYAN</name>
<dbReference type="InterPro" id="IPR029058">
    <property type="entry name" value="AB_hydrolase_fold"/>
</dbReference>